<dbReference type="Pfam" id="PF13408">
    <property type="entry name" value="Zn_ribbon_recom"/>
    <property type="match status" value="1"/>
</dbReference>
<dbReference type="GO" id="GO:0000150">
    <property type="term" value="F:DNA strand exchange activity"/>
    <property type="evidence" value="ECO:0007669"/>
    <property type="project" value="InterPro"/>
</dbReference>
<dbReference type="AlphaFoldDB" id="A0A8J8MJT9"/>
<name>A0A8J8MJT9_9FIRM</name>
<evidence type="ECO:0000256" key="1">
    <source>
        <dbReference type="SAM" id="Coils"/>
    </source>
</evidence>
<dbReference type="GO" id="GO:0003677">
    <property type="term" value="F:DNA binding"/>
    <property type="evidence" value="ECO:0007669"/>
    <property type="project" value="InterPro"/>
</dbReference>
<keyword evidence="5" id="KW-1185">Reference proteome</keyword>
<dbReference type="Pfam" id="PF00239">
    <property type="entry name" value="Resolvase"/>
    <property type="match status" value="1"/>
</dbReference>
<dbReference type="Pfam" id="PF07508">
    <property type="entry name" value="Recombinase"/>
    <property type="match status" value="1"/>
</dbReference>
<dbReference type="InterPro" id="IPR025827">
    <property type="entry name" value="Zn_ribbon_recom_dom"/>
</dbReference>
<feature type="domain" description="Resolvase/invertase-type recombinase catalytic" evidence="2">
    <location>
        <begin position="4"/>
        <end position="156"/>
    </location>
</feature>
<dbReference type="PROSITE" id="PS51736">
    <property type="entry name" value="RECOMBINASES_3"/>
    <property type="match status" value="1"/>
</dbReference>
<evidence type="ECO:0000259" key="3">
    <source>
        <dbReference type="PROSITE" id="PS51737"/>
    </source>
</evidence>
<dbReference type="InterPro" id="IPR006119">
    <property type="entry name" value="Resolv_N"/>
</dbReference>
<evidence type="ECO:0000313" key="4">
    <source>
        <dbReference type="EMBL" id="QUI22583.1"/>
    </source>
</evidence>
<dbReference type="Gene3D" id="3.90.1750.20">
    <property type="entry name" value="Putative Large Serine Recombinase, Chain B, Domain 2"/>
    <property type="match status" value="1"/>
</dbReference>
<dbReference type="SMART" id="SM00857">
    <property type="entry name" value="Resolvase"/>
    <property type="match status" value="1"/>
</dbReference>
<dbReference type="Gene3D" id="3.40.50.1390">
    <property type="entry name" value="Resolvase, N-terminal catalytic domain"/>
    <property type="match status" value="1"/>
</dbReference>
<dbReference type="InterPro" id="IPR036162">
    <property type="entry name" value="Resolvase-like_N_sf"/>
</dbReference>
<dbReference type="RefSeq" id="WP_212698073.1">
    <property type="nucleotide sequence ID" value="NZ_CP058649.1"/>
</dbReference>
<dbReference type="InterPro" id="IPR038109">
    <property type="entry name" value="DNA_bind_recomb_sf"/>
</dbReference>
<dbReference type="PROSITE" id="PS51737">
    <property type="entry name" value="RECOMBINASE_DNA_BIND"/>
    <property type="match status" value="1"/>
</dbReference>
<dbReference type="PANTHER" id="PTHR30461">
    <property type="entry name" value="DNA-INVERTASE FROM LAMBDOID PROPHAGE"/>
    <property type="match status" value="1"/>
</dbReference>
<dbReference type="PANTHER" id="PTHR30461:SF23">
    <property type="entry name" value="DNA RECOMBINASE-RELATED"/>
    <property type="match status" value="1"/>
</dbReference>
<accession>A0A8J8MJT9</accession>
<dbReference type="EMBL" id="CP058649">
    <property type="protein sequence ID" value="QUI22583.1"/>
    <property type="molecule type" value="Genomic_DNA"/>
</dbReference>
<feature type="coiled-coil region" evidence="1">
    <location>
        <begin position="397"/>
        <end position="424"/>
    </location>
</feature>
<protein>
    <submittedName>
        <fullName evidence="4">Recombinase family protein</fullName>
    </submittedName>
</protein>
<organism evidence="4 5">
    <name type="scientific">Vallitalea pronyensis</name>
    <dbReference type="NCBI Taxonomy" id="1348613"/>
    <lineage>
        <taxon>Bacteria</taxon>
        <taxon>Bacillati</taxon>
        <taxon>Bacillota</taxon>
        <taxon>Clostridia</taxon>
        <taxon>Lachnospirales</taxon>
        <taxon>Vallitaleaceae</taxon>
        <taxon>Vallitalea</taxon>
    </lineage>
</organism>
<dbReference type="Proteomes" id="UP000683246">
    <property type="component" value="Chromosome"/>
</dbReference>
<dbReference type="SUPFAM" id="SSF53041">
    <property type="entry name" value="Resolvase-like"/>
    <property type="match status" value="1"/>
</dbReference>
<dbReference type="CDD" id="cd00338">
    <property type="entry name" value="Ser_Recombinase"/>
    <property type="match status" value="1"/>
</dbReference>
<feature type="domain" description="Recombinase" evidence="3">
    <location>
        <begin position="164"/>
        <end position="308"/>
    </location>
</feature>
<dbReference type="InterPro" id="IPR050639">
    <property type="entry name" value="SSR_resolvase"/>
</dbReference>
<dbReference type="InterPro" id="IPR011109">
    <property type="entry name" value="DNA_bind_recombinase_dom"/>
</dbReference>
<keyword evidence="1" id="KW-0175">Coiled coil</keyword>
<reference evidence="4" key="1">
    <citation type="submission" date="2020-07" db="EMBL/GenBank/DDBJ databases">
        <title>Vallitalea pronyensis genome.</title>
        <authorList>
            <person name="Postec A."/>
        </authorList>
    </citation>
    <scope>NUCLEOTIDE SEQUENCE</scope>
    <source>
        <strain evidence="4">FatNI3</strain>
    </source>
</reference>
<evidence type="ECO:0000313" key="5">
    <source>
        <dbReference type="Proteomes" id="UP000683246"/>
    </source>
</evidence>
<sequence>MALGYCIYLRKSRADMEAESRGEGETLARHEKILLDLANKMQIGITQTYREIVSGETISSRPVMQQLLTEVEQRLWTGVLVVEIERLARGDTVDQGIVAQSFKYSDTKIITPMKVYDPRNAFDEEYFEFGLFMSRREYKTINRRLQRGRIESVKEGKYLGTTPPYGYIRKKLVHDKGYSLAIHPQQADVVRFIFNLYSQGNIPSNGTSTPLGVSSIAKQLNKLNIKPLRSDKWVASTIRSMLRNPVYIGKIRWNARPEVKKMIDGKLIKIRPRAKQKNWILVDGLHEAIIDTHVYNLVQHRLSKNTPAPVPTGLTIKNPLAGLIVCGLCGRKMVRRPYSNGYPDALICPVPSCKNISSKLTVIEKKLMDALQNWLAAYQLNLACNSHPTIQHNPFHHDMAKKNIRKLEQELVVLEGQRDNLHDLLEQGIYTAEKFSERYNVITAKIQIINDQRNDLLGLFVEHETIHDNRKTPIFKVEKILQIYNNLSNASAKNLLLKEVLEKVEYIKTVNGRWHHHADDFELLIFPKLPKEITIT</sequence>
<dbReference type="KEGG" id="vpy:HZI73_09840"/>
<evidence type="ECO:0000259" key="2">
    <source>
        <dbReference type="PROSITE" id="PS51736"/>
    </source>
</evidence>
<proteinExistence type="predicted"/>
<gene>
    <name evidence="4" type="ORF">HZI73_09840</name>
</gene>